<proteinExistence type="predicted"/>
<evidence type="ECO:0000259" key="1">
    <source>
        <dbReference type="Pfam" id="PF22936"/>
    </source>
</evidence>
<gene>
    <name evidence="2" type="ORF">G2W53_001305</name>
</gene>
<dbReference type="Proteomes" id="UP000634136">
    <property type="component" value="Unassembled WGS sequence"/>
</dbReference>
<keyword evidence="3" id="KW-1185">Reference proteome</keyword>
<feature type="domain" description="Retrovirus-related Pol polyprotein from transposon TNT 1-94-like beta-barrel" evidence="1">
    <location>
        <begin position="105"/>
        <end position="141"/>
    </location>
</feature>
<name>A0A834XHA5_9FABA</name>
<organism evidence="2 3">
    <name type="scientific">Senna tora</name>
    <dbReference type="NCBI Taxonomy" id="362788"/>
    <lineage>
        <taxon>Eukaryota</taxon>
        <taxon>Viridiplantae</taxon>
        <taxon>Streptophyta</taxon>
        <taxon>Embryophyta</taxon>
        <taxon>Tracheophyta</taxon>
        <taxon>Spermatophyta</taxon>
        <taxon>Magnoliopsida</taxon>
        <taxon>eudicotyledons</taxon>
        <taxon>Gunneridae</taxon>
        <taxon>Pentapetalae</taxon>
        <taxon>rosids</taxon>
        <taxon>fabids</taxon>
        <taxon>Fabales</taxon>
        <taxon>Fabaceae</taxon>
        <taxon>Caesalpinioideae</taxon>
        <taxon>Cassia clade</taxon>
        <taxon>Senna</taxon>
    </lineage>
</organism>
<comment type="caution">
    <text evidence="2">The sequence shown here is derived from an EMBL/GenBank/DDBJ whole genome shotgun (WGS) entry which is preliminary data.</text>
</comment>
<evidence type="ECO:0000313" key="3">
    <source>
        <dbReference type="Proteomes" id="UP000634136"/>
    </source>
</evidence>
<dbReference type="Pfam" id="PF14223">
    <property type="entry name" value="Retrotran_gag_2"/>
    <property type="match status" value="1"/>
</dbReference>
<sequence>MDESIIVSSIIDKLPSSWKNFKKNLKHKKDDISLEQLENHLGLEEEYRKQDIEKETNVQEKTGHFKKECHFLKKKKDKDNKSSTKEDKFVAVISEIHLVNNDESWWMDSGATRHVYKNKNFFKTLEEEDRDVLYMGNASRLLYWFSTRIFEFDSTFLKRSFSYADCSLMSSSRAQLMPNNKFPYHSFSFSWRLWHPRMMLGSEFKIKCTRKSSDNSNLRPLSFVTRLDISMMYSLMFPLPLYLIETSLDNVVLVSTFSFAANRSDICFRKPLASVFFGMPPLKDPG</sequence>
<dbReference type="PANTHER" id="PTHR47592">
    <property type="entry name" value="PBF68 PROTEIN"/>
    <property type="match status" value="1"/>
</dbReference>
<dbReference type="Pfam" id="PF22936">
    <property type="entry name" value="Pol_BBD"/>
    <property type="match status" value="1"/>
</dbReference>
<dbReference type="InterPro" id="IPR054722">
    <property type="entry name" value="PolX-like_BBD"/>
</dbReference>
<reference evidence="2" key="1">
    <citation type="submission" date="2020-09" db="EMBL/GenBank/DDBJ databases">
        <title>Genome-Enabled Discovery of Anthraquinone Biosynthesis in Senna tora.</title>
        <authorList>
            <person name="Kang S.-H."/>
            <person name="Pandey R.P."/>
            <person name="Lee C.-M."/>
            <person name="Sim J.-S."/>
            <person name="Jeong J.-T."/>
            <person name="Choi B.-S."/>
            <person name="Jung M."/>
            <person name="Ginzburg D."/>
            <person name="Zhao K."/>
            <person name="Won S.Y."/>
            <person name="Oh T.-J."/>
            <person name="Yu Y."/>
            <person name="Kim N.-H."/>
            <person name="Lee O.R."/>
            <person name="Lee T.-H."/>
            <person name="Bashyal P."/>
            <person name="Kim T.-S."/>
            <person name="Lee W.-H."/>
            <person name="Kawkins C."/>
            <person name="Kim C.-K."/>
            <person name="Kim J.S."/>
            <person name="Ahn B.O."/>
            <person name="Rhee S.Y."/>
            <person name="Sohng J.K."/>
        </authorList>
    </citation>
    <scope>NUCLEOTIDE SEQUENCE</scope>
    <source>
        <tissue evidence="2">Leaf</tissue>
    </source>
</reference>
<dbReference type="AlphaFoldDB" id="A0A834XHA5"/>
<dbReference type="OrthoDB" id="1740512at2759"/>
<evidence type="ECO:0000313" key="2">
    <source>
        <dbReference type="EMBL" id="KAF7844400.1"/>
    </source>
</evidence>
<accession>A0A834XHA5</accession>
<dbReference type="PANTHER" id="PTHR47592:SF27">
    <property type="entry name" value="OS08G0421700 PROTEIN"/>
    <property type="match status" value="1"/>
</dbReference>
<protein>
    <submittedName>
        <fullName evidence="2">Retrovirus-related Pol polyprotein from transposon TNT 1-94</fullName>
    </submittedName>
</protein>
<dbReference type="EMBL" id="JAAIUW010000001">
    <property type="protein sequence ID" value="KAF7844400.1"/>
    <property type="molecule type" value="Genomic_DNA"/>
</dbReference>